<dbReference type="eggNOG" id="COG2814">
    <property type="taxonomic scope" value="Bacteria"/>
</dbReference>
<keyword evidence="4 7" id="KW-0812">Transmembrane</keyword>
<evidence type="ECO:0000313" key="9">
    <source>
        <dbReference type="EMBL" id="CCG46598.1"/>
    </source>
</evidence>
<feature type="transmembrane region" description="Helical" evidence="7">
    <location>
        <begin position="245"/>
        <end position="265"/>
    </location>
</feature>
<evidence type="ECO:0000256" key="2">
    <source>
        <dbReference type="ARBA" id="ARBA00022448"/>
    </source>
</evidence>
<dbReference type="PANTHER" id="PTHR43124:SF3">
    <property type="entry name" value="CHLORAMPHENICOL EFFLUX PUMP RV0191"/>
    <property type="match status" value="1"/>
</dbReference>
<dbReference type="PROSITE" id="PS50850">
    <property type="entry name" value="MFS"/>
    <property type="match status" value="1"/>
</dbReference>
<evidence type="ECO:0000256" key="1">
    <source>
        <dbReference type="ARBA" id="ARBA00004651"/>
    </source>
</evidence>
<feature type="transmembrane region" description="Helical" evidence="7">
    <location>
        <begin position="355"/>
        <end position="375"/>
    </location>
</feature>
<feature type="transmembrane region" description="Helical" evidence="7">
    <location>
        <begin position="164"/>
        <end position="182"/>
    </location>
</feature>
<evidence type="ECO:0000256" key="5">
    <source>
        <dbReference type="ARBA" id="ARBA00022989"/>
    </source>
</evidence>
<dbReference type="PANTHER" id="PTHR43124">
    <property type="entry name" value="PURINE EFFLUX PUMP PBUE"/>
    <property type="match status" value="1"/>
</dbReference>
<feature type="transmembrane region" description="Helical" evidence="7">
    <location>
        <begin position="77"/>
        <end position="94"/>
    </location>
</feature>
<keyword evidence="3" id="KW-1003">Cell membrane</keyword>
<feature type="transmembrane region" description="Helical" evidence="7">
    <location>
        <begin position="100"/>
        <end position="117"/>
    </location>
</feature>
<dbReference type="Pfam" id="PF06779">
    <property type="entry name" value="MFS_4"/>
    <property type="match status" value="1"/>
</dbReference>
<dbReference type="SUPFAM" id="SSF103473">
    <property type="entry name" value="MFS general substrate transporter"/>
    <property type="match status" value="1"/>
</dbReference>
<feature type="transmembrane region" description="Helical" evidence="7">
    <location>
        <begin position="296"/>
        <end position="318"/>
    </location>
</feature>
<dbReference type="InterPro" id="IPR036259">
    <property type="entry name" value="MFS_trans_sf"/>
</dbReference>
<dbReference type="InterPro" id="IPR010645">
    <property type="entry name" value="MFS_4"/>
</dbReference>
<reference evidence="9 10" key="1">
    <citation type="journal article" date="2013" name="Environ. Microbiol.">
        <title>Chloride and organic osmolytes: a hybrid strategy to cope with elevated salinities by the moderately halophilic, chloride-dependent bacterium Halobacillus halophilus.</title>
        <authorList>
            <person name="Saum S.H."/>
            <person name="Pfeiffer F."/>
            <person name="Palm P."/>
            <person name="Rampp M."/>
            <person name="Schuster S.C."/>
            <person name="Muller V."/>
            <person name="Oesterhelt D."/>
        </authorList>
    </citation>
    <scope>NUCLEOTIDE SEQUENCE [LARGE SCALE GENOMIC DNA]</scope>
    <source>
        <strain evidence="10">ATCC 35676 / DSM 2266 / JCM 20832 / KCTC 3685 / LMG 17431 / NBRC 102448 / NCIMB 2269</strain>
    </source>
</reference>
<accession>I0JR28</accession>
<feature type="transmembrane region" description="Helical" evidence="7">
    <location>
        <begin position="137"/>
        <end position="158"/>
    </location>
</feature>
<evidence type="ECO:0000256" key="3">
    <source>
        <dbReference type="ARBA" id="ARBA00022475"/>
    </source>
</evidence>
<name>I0JR28_HALH3</name>
<evidence type="ECO:0000256" key="6">
    <source>
        <dbReference type="ARBA" id="ARBA00023136"/>
    </source>
</evidence>
<dbReference type="Gene3D" id="1.20.1250.20">
    <property type="entry name" value="MFS general substrate transporter like domains"/>
    <property type="match status" value="2"/>
</dbReference>
<dbReference type="AlphaFoldDB" id="I0JR28"/>
<dbReference type="EMBL" id="HE717023">
    <property type="protein sequence ID" value="CCG46598.1"/>
    <property type="molecule type" value="Genomic_DNA"/>
</dbReference>
<dbReference type="PATRIC" id="fig|866895.3.peg.3288"/>
<feature type="transmembrane region" description="Helical" evidence="7">
    <location>
        <begin position="48"/>
        <end position="70"/>
    </location>
</feature>
<feature type="transmembrane region" description="Helical" evidence="7">
    <location>
        <begin position="7"/>
        <end position="28"/>
    </location>
</feature>
<dbReference type="HOGENOM" id="CLU_058221_0_0_9"/>
<dbReference type="RefSeq" id="WP_014644486.1">
    <property type="nucleotide sequence ID" value="NC_017668.1"/>
</dbReference>
<dbReference type="Proteomes" id="UP000007397">
    <property type="component" value="Chromosome"/>
</dbReference>
<evidence type="ECO:0000259" key="8">
    <source>
        <dbReference type="PROSITE" id="PS50850"/>
    </source>
</evidence>
<dbReference type="InterPro" id="IPR020846">
    <property type="entry name" value="MFS_dom"/>
</dbReference>
<dbReference type="STRING" id="866895.HBHAL_4256"/>
<keyword evidence="6 7" id="KW-0472">Membrane</keyword>
<proteinExistence type="predicted"/>
<keyword evidence="2" id="KW-0813">Transport</keyword>
<dbReference type="KEGG" id="hhd:HBHAL_4256"/>
<feature type="transmembrane region" description="Helical" evidence="7">
    <location>
        <begin position="330"/>
        <end position="349"/>
    </location>
</feature>
<feature type="transmembrane region" description="Helical" evidence="7">
    <location>
        <begin position="272"/>
        <end position="290"/>
    </location>
</feature>
<evidence type="ECO:0000256" key="7">
    <source>
        <dbReference type="SAM" id="Phobius"/>
    </source>
</evidence>
<keyword evidence="5 7" id="KW-1133">Transmembrane helix</keyword>
<organism evidence="9 10">
    <name type="scientific">Halobacillus halophilus (strain ATCC 35676 / DSM 2266 / JCM 20832 / KCTC 3685 / LMG 17431 / NBRC 102448 / NCIMB 2269)</name>
    <name type="common">Sporosarcina halophila</name>
    <dbReference type="NCBI Taxonomy" id="866895"/>
    <lineage>
        <taxon>Bacteria</taxon>
        <taxon>Bacillati</taxon>
        <taxon>Bacillota</taxon>
        <taxon>Bacilli</taxon>
        <taxon>Bacillales</taxon>
        <taxon>Bacillaceae</taxon>
        <taxon>Halobacillus</taxon>
    </lineage>
</organism>
<evidence type="ECO:0000313" key="10">
    <source>
        <dbReference type="Proteomes" id="UP000007397"/>
    </source>
</evidence>
<gene>
    <name evidence="9" type="ordered locus">HBHAL_4256</name>
</gene>
<dbReference type="GO" id="GO:0022857">
    <property type="term" value="F:transmembrane transporter activity"/>
    <property type="evidence" value="ECO:0007669"/>
    <property type="project" value="InterPro"/>
</dbReference>
<keyword evidence="10" id="KW-1185">Reference proteome</keyword>
<protein>
    <submittedName>
        <fullName evidence="9">MFS-type transporter (Probable sugar permease)</fullName>
    </submittedName>
</protein>
<dbReference type="InterPro" id="IPR050189">
    <property type="entry name" value="MFS_Efflux_Transporters"/>
</dbReference>
<dbReference type="GO" id="GO:0005886">
    <property type="term" value="C:plasma membrane"/>
    <property type="evidence" value="ECO:0007669"/>
    <property type="project" value="UniProtKB-SubCell"/>
</dbReference>
<evidence type="ECO:0000256" key="4">
    <source>
        <dbReference type="ARBA" id="ARBA00022692"/>
    </source>
</evidence>
<sequence>MRKMEIEIPAISIIGLLALSVIFGWFRYGYGLLVPEFKQAFGVSASTLGMISSLSFVSFLAGVVAVLMIVSKFGSRPVILIGIFAASTGLLMASLTSNPLIFTVGCVVAGLSPGLTWSSFSENVNQNVKKTVQERSLAVISTGSTLGLILISTSYLFLDGQWRIIWIAGSVIGFMIFIWAFRSVPSSRQNRRGEEGVKLNARSFLTKNAKSLYLASLLFGITEATYWTYVADFVKGNFFVDNSNAIFFLITGLGGIAGLWAGDLINKLGHKICFVVTILLYSISMVVLFISQSWLFVGMSGLLFGSTFMLYAAYLPIWSAEVFPGAPEKGFSVSVILLNIGAIIGPAVFGGVLKFAGYEWVFLIIGLIACLKMLVMPKTKQA</sequence>
<feature type="domain" description="Major facilitator superfamily (MFS) profile" evidence="8">
    <location>
        <begin position="4"/>
        <end position="382"/>
    </location>
</feature>
<comment type="subcellular location">
    <subcellularLocation>
        <location evidence="1">Cell membrane</location>
        <topology evidence="1">Multi-pass membrane protein</topology>
    </subcellularLocation>
</comment>
<feature type="transmembrane region" description="Helical" evidence="7">
    <location>
        <begin position="212"/>
        <end position="230"/>
    </location>
</feature>